<dbReference type="Proteomes" id="UP000027439">
    <property type="component" value="Unassembled WGS sequence"/>
</dbReference>
<keyword evidence="5" id="KW-1185">Reference proteome</keyword>
<sequence length="384" mass="41872">MFDEDGSRATGPLAGIRVLDITSVGMGPYATQILGDMGASVIKVESPEGDVFRHTAPARHPAMGAAFLNLNRNKRVIMLDLKVAKDLAALKELIRAADVFVSNVRPKSLQRLGLDYLSLQQSNPRLIYCGAYGYSEAGPYAGRPAFDDIIQAQCGMAAFQGASNNDTPQYVNTILADKVAGLTIAYAIPMALYERERSGAGQAIEVPMFETLVSFIAVEQLAGRTFIPPLGDSGYARVMSPHRRPYRTIDGYLALLPYTTAQWQRFFTIAGRADLARDPNFSDATNRSENIDALYEALAGIVATRTTAEWLRLLEAADIPHSEIAKFDDLIDDRHLNAIGMVYEYDHPTEGRLRGIGIPTKFSRTPGNIRIVAEALRSAGAVDS</sequence>
<reference evidence="2" key="1">
    <citation type="journal article" date="2014" name="Int. J. Syst. Evol. Microbiol.">
        <title>Complete genome of a new Firmicutes species belonging to the dominant human colonic microbiota ('Ruminococcus bicirculans') reveals two chromosomes and a selective capacity to utilize plant glucans.</title>
        <authorList>
            <consortium name="NISC Comparative Sequencing Program"/>
            <person name="Wegmann U."/>
            <person name="Louis P."/>
            <person name="Goesmann A."/>
            <person name="Henrissat B."/>
            <person name="Duncan S.H."/>
            <person name="Flint H.J."/>
        </authorList>
    </citation>
    <scope>NUCLEOTIDE SEQUENCE</scope>
    <source>
        <strain evidence="2">CGMCC 1.11013</strain>
    </source>
</reference>
<accession>A0A069NCY5</accession>
<dbReference type="PANTHER" id="PTHR48207">
    <property type="entry name" value="SUCCINATE--HYDROXYMETHYLGLUTARATE COA-TRANSFERASE"/>
    <property type="match status" value="1"/>
</dbReference>
<dbReference type="Proteomes" id="UP000597138">
    <property type="component" value="Unassembled WGS sequence"/>
</dbReference>
<dbReference type="InterPro" id="IPR023606">
    <property type="entry name" value="CoA-Trfase_III_dom_1_sf"/>
</dbReference>
<proteinExistence type="predicted"/>
<dbReference type="InterPro" id="IPR050483">
    <property type="entry name" value="CoA-transferase_III_domain"/>
</dbReference>
<dbReference type="SUPFAM" id="SSF89796">
    <property type="entry name" value="CoA-transferase family III (CaiB/BaiF)"/>
    <property type="match status" value="1"/>
</dbReference>
<dbReference type="PANTHER" id="PTHR48207:SF4">
    <property type="entry name" value="BLL6097 PROTEIN"/>
    <property type="match status" value="1"/>
</dbReference>
<dbReference type="eggNOG" id="COG1804">
    <property type="taxonomic scope" value="Bacteria"/>
</dbReference>
<protein>
    <submittedName>
        <fullName evidence="3">Acetyl-CoA acetyltransferase</fullName>
    </submittedName>
    <submittedName>
        <fullName evidence="2">CoA transferase</fullName>
    </submittedName>
</protein>
<reference evidence="2" key="4">
    <citation type="submission" date="2024-05" db="EMBL/GenBank/DDBJ databases">
        <authorList>
            <person name="Sun Q."/>
            <person name="Zhou Y."/>
        </authorList>
    </citation>
    <scope>NUCLEOTIDE SEQUENCE</scope>
    <source>
        <strain evidence="2">CGMCC 1.11013</strain>
    </source>
</reference>
<dbReference type="GO" id="GO:0008410">
    <property type="term" value="F:CoA-transferase activity"/>
    <property type="evidence" value="ECO:0007669"/>
    <property type="project" value="TreeGrafter"/>
</dbReference>
<name>A0A069NCY5_9BURK</name>
<dbReference type="STRING" id="1071679.BG57_30360"/>
<dbReference type="EMBL" id="BMEG01000022">
    <property type="protein sequence ID" value="GGD97902.1"/>
    <property type="molecule type" value="Genomic_DNA"/>
</dbReference>
<reference evidence="5" key="3">
    <citation type="journal article" date="2019" name="Int. J. Syst. Evol. Microbiol.">
        <title>The Global Catalogue of Microorganisms (GCM) 10K type strain sequencing project: providing services to taxonomists for standard genome sequencing and annotation.</title>
        <authorList>
            <consortium name="The Broad Institute Genomics Platform"/>
            <consortium name="The Broad Institute Genome Sequencing Center for Infectious Disease"/>
            <person name="Wu L."/>
            <person name="Ma J."/>
        </authorList>
    </citation>
    <scope>NUCLEOTIDE SEQUENCE [LARGE SCALE GENOMIC DNA]</scope>
    <source>
        <strain evidence="5">CGMCC 1.11013</strain>
    </source>
</reference>
<organism evidence="3 4">
    <name type="scientific">Caballeronia grimmiae</name>
    <dbReference type="NCBI Taxonomy" id="1071679"/>
    <lineage>
        <taxon>Bacteria</taxon>
        <taxon>Pseudomonadati</taxon>
        <taxon>Pseudomonadota</taxon>
        <taxon>Betaproteobacteria</taxon>
        <taxon>Burkholderiales</taxon>
        <taxon>Burkholderiaceae</taxon>
        <taxon>Caballeronia</taxon>
    </lineage>
</organism>
<dbReference type="EMBL" id="JFHE01000072">
    <property type="protein sequence ID" value="KDR25539.1"/>
    <property type="molecule type" value="Genomic_DNA"/>
</dbReference>
<dbReference type="Pfam" id="PF02515">
    <property type="entry name" value="CoA_transf_3"/>
    <property type="match status" value="1"/>
</dbReference>
<evidence type="ECO:0000256" key="1">
    <source>
        <dbReference type="ARBA" id="ARBA00022679"/>
    </source>
</evidence>
<dbReference type="OrthoDB" id="5294844at2"/>
<evidence type="ECO:0000313" key="3">
    <source>
        <dbReference type="EMBL" id="KDR25539.1"/>
    </source>
</evidence>
<comment type="caution">
    <text evidence="3">The sequence shown here is derived from an EMBL/GenBank/DDBJ whole genome shotgun (WGS) entry which is preliminary data.</text>
</comment>
<gene>
    <name evidence="3" type="ORF">BG57_30360</name>
    <name evidence="2" type="ORF">GCM10010985_60780</name>
</gene>
<dbReference type="AlphaFoldDB" id="A0A069NCY5"/>
<dbReference type="InterPro" id="IPR003673">
    <property type="entry name" value="CoA-Trfase_fam_III"/>
</dbReference>
<dbReference type="Gene3D" id="3.30.1540.10">
    <property type="entry name" value="formyl-coa transferase, domain 3"/>
    <property type="match status" value="1"/>
</dbReference>
<dbReference type="RefSeq" id="WP_035970738.1">
    <property type="nucleotide sequence ID" value="NZ_BMEG01000022.1"/>
</dbReference>
<dbReference type="Gene3D" id="3.40.50.10540">
    <property type="entry name" value="Crotonobetainyl-coa:carnitine coa-transferase, domain 1"/>
    <property type="match status" value="1"/>
</dbReference>
<evidence type="ECO:0000313" key="4">
    <source>
        <dbReference type="Proteomes" id="UP000027439"/>
    </source>
</evidence>
<reference evidence="3 4" key="2">
    <citation type="submission" date="2014-03" db="EMBL/GenBank/DDBJ databases">
        <title>Draft Genome Sequences of Four Burkholderia Strains.</title>
        <authorList>
            <person name="Liu X.Y."/>
            <person name="Li C.X."/>
            <person name="Xu J.H."/>
        </authorList>
    </citation>
    <scope>NUCLEOTIDE SEQUENCE [LARGE SCALE GENOMIC DNA]</scope>
    <source>
        <strain evidence="3 4">R27</strain>
    </source>
</reference>
<evidence type="ECO:0000313" key="5">
    <source>
        <dbReference type="Proteomes" id="UP000597138"/>
    </source>
</evidence>
<keyword evidence="1 3" id="KW-0808">Transferase</keyword>
<evidence type="ECO:0000313" key="2">
    <source>
        <dbReference type="EMBL" id="GGD97902.1"/>
    </source>
</evidence>
<dbReference type="InterPro" id="IPR044855">
    <property type="entry name" value="CoA-Trfase_III_dom3_sf"/>
</dbReference>